<dbReference type="Pfam" id="PF13086">
    <property type="entry name" value="AAA_11"/>
    <property type="match status" value="1"/>
</dbReference>
<evidence type="ECO:0000256" key="3">
    <source>
        <dbReference type="ARBA" id="ARBA00022806"/>
    </source>
</evidence>
<dbReference type="OMA" id="GNMETFM"/>
<dbReference type="FunFam" id="3.40.50.300:FF:000216">
    <property type="entry name" value="Type VII secretion ATPase EccA"/>
    <property type="match status" value="3"/>
</dbReference>
<evidence type="ECO:0000256" key="4">
    <source>
        <dbReference type="ARBA" id="ARBA00022840"/>
    </source>
</evidence>
<dbReference type="InterPro" id="IPR047187">
    <property type="entry name" value="SF1_C_Upf1"/>
</dbReference>
<dbReference type="EMBL" id="KV878709">
    <property type="protein sequence ID" value="OJJ65739.1"/>
    <property type="molecule type" value="Genomic_DNA"/>
</dbReference>
<dbReference type="InterPro" id="IPR027417">
    <property type="entry name" value="P-loop_NTPase"/>
</dbReference>
<dbReference type="Gene3D" id="1.10.8.60">
    <property type="match status" value="2"/>
</dbReference>
<dbReference type="RefSeq" id="XP_067472990.1">
    <property type="nucleotide sequence ID" value="XM_067629470.1"/>
</dbReference>
<dbReference type="GO" id="GO:0004386">
    <property type="term" value="F:helicase activity"/>
    <property type="evidence" value="ECO:0007669"/>
    <property type="project" value="InterPro"/>
</dbReference>
<comment type="similarity">
    <text evidence="1">Belongs to the CbxX/CfxQ family.</text>
</comment>
<evidence type="ECO:0000256" key="5">
    <source>
        <dbReference type="SAM" id="Coils"/>
    </source>
</evidence>
<keyword evidence="2" id="KW-0547">Nucleotide-binding</keyword>
<dbReference type="InterPro" id="IPR003959">
    <property type="entry name" value="ATPase_AAA_core"/>
</dbReference>
<feature type="domain" description="AAA+ ATPase" evidence="7">
    <location>
        <begin position="481"/>
        <end position="1020"/>
    </location>
</feature>
<feature type="region of interest" description="Disordered" evidence="6">
    <location>
        <begin position="2119"/>
        <end position="2193"/>
    </location>
</feature>
<dbReference type="SUPFAM" id="SSF52540">
    <property type="entry name" value="P-loop containing nucleoside triphosphate hydrolases"/>
    <property type="match status" value="4"/>
</dbReference>
<dbReference type="PANTHER" id="PTHR43392">
    <property type="entry name" value="AAA-TYPE ATPASE FAMILY PROTEIN / ANKYRIN REPEAT FAMILY PROTEIN"/>
    <property type="match status" value="1"/>
</dbReference>
<dbReference type="PANTHER" id="PTHR43392:SF2">
    <property type="entry name" value="AAA-TYPE ATPASE FAMILY PROTEIN _ ANKYRIN REPEAT FAMILY PROTEIN"/>
    <property type="match status" value="1"/>
</dbReference>
<feature type="domain" description="AAA+ ATPase" evidence="7">
    <location>
        <begin position="1596"/>
        <end position="1844"/>
    </location>
</feature>
<dbReference type="InterPro" id="IPR050773">
    <property type="entry name" value="CbxX/CfxQ_RuBisCO_ESX"/>
</dbReference>
<dbReference type="CDD" id="cd06008">
    <property type="entry name" value="NF-X1-zinc-finger"/>
    <property type="match status" value="1"/>
</dbReference>
<evidence type="ECO:0000256" key="2">
    <source>
        <dbReference type="ARBA" id="ARBA00022741"/>
    </source>
</evidence>
<name>A0A1L9U252_ASPBC</name>
<sequence length="2322" mass="261652">MSAVRTRSDRQKKYLQDVIAGKQSVQNVNDFKRFVEAILAQIDHSVAVERLMASPSALTALQKGLRFSTTADFINQYTAKLLQYLSDPGIKNLCNGQFLERILLIFLEPRTLWNAWMEAFASRTLDDNAIYALTWMMTELLSLPSSCGVDVIADAQTMVNDGSLLLSPSIELRGLGHKLNHFLQMKCSGGTIDSSAFTAGGRHDNDFPDFRKIAILPTSDEFSCTGRPFFRRAEDIGELQGHQRVTAFLDNQFRLLREDMLSELREDVQIANGRKKGRKLTFRLRHLSVARLSCGRDNDIRLHTCCLGVSCKSGLENISQLSKEKRVSYVKENRNFVKHQAFGCLTRGAEIVAFATIERDEDALVAEPPIVMLRIAGDEAFKKTLLYLKLYSDVHFVLVDTPMFAYEPILKCLQETVDLPLTKELFLQQEGQSVNESKIVSLNVVNAINEHGNGDMQSVLGISKPVRLDTSQLESLLAGLTQRVSLIQGPPGTGKSFIGALLTKVLHDHTKEKILVMCYTNHALDQFLEDLLDVGIDPSGIVRIGSKSTARTQPLSLFEQRSSYKRSKESWNILNRLRSDAYADKEALHTAFTDYQNLVITPHIVMDYLEFEEPEIYDALVAPEDEDGMTVVGSGGHAIGKDYLYARWVKGMDAGVFADRLPEASRSVWEMSKEARNEKHRVWEHAILDEQITTVKTHAAQFNKCCSRLESLLGEKTRDILRSKRIIGCTTTASAKYSKVIRNVSPGIVLLEEAGEILESHVLAALAPETRQLVLIGDHLQLRPKINEYALSIEKGDGYNLNVSLFERLIHVGYPHTTLLKQHRMCPEISTLVRRLTYPNLEDDRKTLSRPRPRGLQDRVIFFQHEHPEVSFAELSDKRDEGSKQSKKNAFEAEIVLQVVKYLGQQGYGTDKLVVLTPYLGQLHLLREMLSKQNDPVLNDLDSYDLVKAGLLSQAGANHSKRRIKLSTIDNYQGEECEIVIASLTRSNKTGDIGFMAAPQRLTVLLSRARNVLIIVGNAKTFVSSRKGEKTWRPFMDHLKSNGHLYDGLPVKCEQHPLKTAILKTKDEFESECPDGGCPAPCGVKLGCGIHECPSRCHQLVDHSKMNCTRIVEWTCSRGHCSSQACAQVKGACRFCNEEDRAKERKRQRNLKLEAERERRQKEYTRHLAEAQDEIAYLRCLQRDQSEEDERMRVLREHWDEVHHLKNIPKRQDPAIRTAPTTVATKGISDTSTNSVAGERVPQNSCRVTGRQSKSATTSSAAKDDWEYQKTFLNAQSREIDTLMEMIGLESIKEKFLTFKAKVDVCFRQGVDLQTERFGSVLLGNPGTGKTTVARLYARFLASVGIIPGDTFIETTGSRLANDGVSGCQKTLEKILNTGGGALFIDEAYQLAQGSSFGGTQVLDFLLAEVENLTGKIVFILAGYQQPMEKFFSHNPGLPSRFPHELKFNDYDDDELLRIFDYSIKKHYKNQMKVEDGPSGLYSRIVARRVGRGRGREGFANARAIENIRARIAERQSERLKWERLNRVGQSDDFLLTKEDLIGPEPSRALESSSAWQKLKSMIGLGSVKTTVQSLLDSIQYNYQRELQELPPVEFTLNRVFLGSPGTGKTTVAKLYGQILVDIGMLSNGEVVVKNPSDFVGSVIGESEKNTKGILASTLGKVLVIDEAYGLFAGGTSDGTGAKSDQYRSAVVDTIVAEVQSTAGEDRCVLLLGYREQMQQMFQNVNPGLSRRFPLDQALEFQDFTKEELDQILTMKLKEQGFNVTERGQRVALEMLERARNRPNFGNAGEVDILLNSAKMRHQRRISCMRHVAGPLHSTLDAEDFDEDFDRRERDDKNVARLFEGVVGCDEIIAKLEGYREIVRKMTQLECDPRKEVPFNFLFRGPPGTGKTSTARKMGQIYYDMGLLASADVVEVSTTDLVGQYVGRTGPKTQKTLERALGKVLFIDEAYRLADGQFGQQAMDEMVDRITKPQFAQRLIIILAGYDADINRLMAINPGLTSRFPESLQFNSLSAPDCIALLTSLFQKRKKDMQDKSNVEFDLGVLEHPRDDFRRDLSQHFNLLSRTASWANARDIDILAKDIFRKVLQGTDRNCFVITETAVLQCLDQMVTERLKREQCQRTHHLPSQDKAEATSLSLPVRVNSHSSSNTEMATSNKSDAKNRSLSGLPPTDTGPRDTEVTDEVWSQLQQDKAAAEAREKEYLDLRAGEEKQAKALRKAKEDEDIVVREVEEARRSDHETGARHEQTRLQRELERRAREEELEKIRKQREQVERNRRREQQAQAKLREMGVCVMGYRWIKQTGGYRCAGGSHWVSDAQLRL</sequence>
<dbReference type="CDD" id="cd00009">
    <property type="entry name" value="AAA"/>
    <property type="match status" value="3"/>
</dbReference>
<keyword evidence="9" id="KW-1185">Reference proteome</keyword>
<dbReference type="InterPro" id="IPR041679">
    <property type="entry name" value="DNA2/NAM7-like_C"/>
</dbReference>
<reference evidence="9" key="1">
    <citation type="journal article" date="2017" name="Genome Biol.">
        <title>Comparative genomics reveals high biological diversity and specific adaptations in the industrially and medically important fungal genus Aspergillus.</title>
        <authorList>
            <person name="de Vries R.P."/>
            <person name="Riley R."/>
            <person name="Wiebenga A."/>
            <person name="Aguilar-Osorio G."/>
            <person name="Amillis S."/>
            <person name="Uchima C.A."/>
            <person name="Anderluh G."/>
            <person name="Asadollahi M."/>
            <person name="Askin M."/>
            <person name="Barry K."/>
            <person name="Battaglia E."/>
            <person name="Bayram O."/>
            <person name="Benocci T."/>
            <person name="Braus-Stromeyer S.A."/>
            <person name="Caldana C."/>
            <person name="Canovas D."/>
            <person name="Cerqueira G.C."/>
            <person name="Chen F."/>
            <person name="Chen W."/>
            <person name="Choi C."/>
            <person name="Clum A."/>
            <person name="Dos Santos R.A."/>
            <person name="Damasio A.R."/>
            <person name="Diallinas G."/>
            <person name="Emri T."/>
            <person name="Fekete E."/>
            <person name="Flipphi M."/>
            <person name="Freyberg S."/>
            <person name="Gallo A."/>
            <person name="Gournas C."/>
            <person name="Habgood R."/>
            <person name="Hainaut M."/>
            <person name="Harispe M.L."/>
            <person name="Henrissat B."/>
            <person name="Hilden K.S."/>
            <person name="Hope R."/>
            <person name="Hossain A."/>
            <person name="Karabika E."/>
            <person name="Karaffa L."/>
            <person name="Karanyi Z."/>
            <person name="Krasevec N."/>
            <person name="Kuo A."/>
            <person name="Kusch H."/>
            <person name="LaButti K."/>
            <person name="Lagendijk E.L."/>
            <person name="Lapidus A."/>
            <person name="Levasseur A."/>
            <person name="Lindquist E."/>
            <person name="Lipzen A."/>
            <person name="Logrieco A.F."/>
            <person name="MacCabe A."/>
            <person name="Maekelae M.R."/>
            <person name="Malavazi I."/>
            <person name="Melin P."/>
            <person name="Meyer V."/>
            <person name="Mielnichuk N."/>
            <person name="Miskei M."/>
            <person name="Molnar A.P."/>
            <person name="Mule G."/>
            <person name="Ngan C.Y."/>
            <person name="Orejas M."/>
            <person name="Orosz E."/>
            <person name="Ouedraogo J.P."/>
            <person name="Overkamp K.M."/>
            <person name="Park H.-S."/>
            <person name="Perrone G."/>
            <person name="Piumi F."/>
            <person name="Punt P.J."/>
            <person name="Ram A.F."/>
            <person name="Ramon A."/>
            <person name="Rauscher S."/>
            <person name="Record E."/>
            <person name="Riano-Pachon D.M."/>
            <person name="Robert V."/>
            <person name="Roehrig J."/>
            <person name="Ruller R."/>
            <person name="Salamov A."/>
            <person name="Salih N.S."/>
            <person name="Samson R.A."/>
            <person name="Sandor E."/>
            <person name="Sanguinetti M."/>
            <person name="Schuetze T."/>
            <person name="Sepcic K."/>
            <person name="Shelest E."/>
            <person name="Sherlock G."/>
            <person name="Sophianopoulou V."/>
            <person name="Squina F.M."/>
            <person name="Sun H."/>
            <person name="Susca A."/>
            <person name="Todd R.B."/>
            <person name="Tsang A."/>
            <person name="Unkles S.E."/>
            <person name="van de Wiele N."/>
            <person name="van Rossen-Uffink D."/>
            <person name="Oliveira J.V."/>
            <person name="Vesth T.C."/>
            <person name="Visser J."/>
            <person name="Yu J.-H."/>
            <person name="Zhou M."/>
            <person name="Andersen M.R."/>
            <person name="Archer D.B."/>
            <person name="Baker S.E."/>
            <person name="Benoit I."/>
            <person name="Brakhage A.A."/>
            <person name="Braus G.H."/>
            <person name="Fischer R."/>
            <person name="Frisvad J.C."/>
            <person name="Goldman G.H."/>
            <person name="Houbraken J."/>
            <person name="Oakley B."/>
            <person name="Pocsi I."/>
            <person name="Scazzocchio C."/>
            <person name="Seiboth B."/>
            <person name="vanKuyk P.A."/>
            <person name="Wortman J."/>
            <person name="Dyer P.S."/>
            <person name="Grigoriev I.V."/>
        </authorList>
    </citation>
    <scope>NUCLEOTIDE SEQUENCE [LARGE SCALE GENOMIC DNA]</scope>
    <source>
        <strain evidence="9">CBS 101740 / IMI 381727 / IBT 21946</strain>
    </source>
</reference>
<dbReference type="InterPro" id="IPR041627">
    <property type="entry name" value="AAA_lid_6"/>
</dbReference>
<dbReference type="FunFam" id="3.40.50.300:FF:001660">
    <property type="entry name" value="NF-X1 finger and helicase protein, putative"/>
    <property type="match status" value="1"/>
</dbReference>
<feature type="coiled-coil region" evidence="5">
    <location>
        <begin position="1136"/>
        <end position="1163"/>
    </location>
</feature>
<feature type="compositionally biased region" description="Polar residues" evidence="6">
    <location>
        <begin position="2144"/>
        <end position="2158"/>
    </location>
</feature>
<dbReference type="Pfam" id="PF13087">
    <property type="entry name" value="AAA_12"/>
    <property type="match status" value="1"/>
</dbReference>
<dbReference type="InterPro" id="IPR003593">
    <property type="entry name" value="AAA+_ATPase"/>
</dbReference>
<dbReference type="GO" id="GO:0005524">
    <property type="term" value="F:ATP binding"/>
    <property type="evidence" value="ECO:0007669"/>
    <property type="project" value="UniProtKB-KW"/>
</dbReference>
<dbReference type="CDD" id="cd17936">
    <property type="entry name" value="EEXXEc_NFX1"/>
    <property type="match status" value="1"/>
</dbReference>
<evidence type="ECO:0000259" key="7">
    <source>
        <dbReference type="SMART" id="SM00382"/>
    </source>
</evidence>
<dbReference type="Pfam" id="PF17866">
    <property type="entry name" value="AAA_lid_6"/>
    <property type="match status" value="1"/>
</dbReference>
<dbReference type="CDD" id="cd18808">
    <property type="entry name" value="SF1_C_Upf1"/>
    <property type="match status" value="1"/>
</dbReference>
<gene>
    <name evidence="8" type="ORF">ASPBRDRAFT_79645</name>
</gene>
<dbReference type="Pfam" id="PF00004">
    <property type="entry name" value="AAA"/>
    <property type="match status" value="3"/>
</dbReference>
<dbReference type="PRINTS" id="PR00819">
    <property type="entry name" value="CBXCFQXSUPER"/>
</dbReference>
<evidence type="ECO:0000313" key="9">
    <source>
        <dbReference type="Proteomes" id="UP000184499"/>
    </source>
</evidence>
<dbReference type="Proteomes" id="UP000184499">
    <property type="component" value="Unassembled WGS sequence"/>
</dbReference>
<dbReference type="OrthoDB" id="2423195at2759"/>
<dbReference type="Gene3D" id="3.40.50.300">
    <property type="entry name" value="P-loop containing nucleotide triphosphate hydrolases"/>
    <property type="match status" value="5"/>
</dbReference>
<organism evidence="8 9">
    <name type="scientific">Aspergillus brasiliensis (strain CBS 101740 / IMI 381727 / IBT 21946)</name>
    <dbReference type="NCBI Taxonomy" id="767769"/>
    <lineage>
        <taxon>Eukaryota</taxon>
        <taxon>Fungi</taxon>
        <taxon>Dikarya</taxon>
        <taxon>Ascomycota</taxon>
        <taxon>Pezizomycotina</taxon>
        <taxon>Eurotiomycetes</taxon>
        <taxon>Eurotiomycetidae</taxon>
        <taxon>Eurotiales</taxon>
        <taxon>Aspergillaceae</taxon>
        <taxon>Aspergillus</taxon>
        <taxon>Aspergillus subgen. Circumdati</taxon>
    </lineage>
</organism>
<feature type="domain" description="AAA+ ATPase" evidence="7">
    <location>
        <begin position="1877"/>
        <end position="2014"/>
    </location>
</feature>
<dbReference type="VEuPathDB" id="FungiDB:ASPBRDRAFT_79645"/>
<dbReference type="GeneID" id="93581957"/>
<keyword evidence="4" id="KW-0067">ATP-binding</keyword>
<feature type="domain" description="AAA+ ATPase" evidence="7">
    <location>
        <begin position="1316"/>
        <end position="1452"/>
    </location>
</feature>
<feature type="region of interest" description="Disordered" evidence="6">
    <location>
        <begin position="2232"/>
        <end position="2251"/>
    </location>
</feature>
<protein>
    <recommendedName>
        <fullName evidence="7">AAA+ ATPase domain-containing protein</fullName>
    </recommendedName>
</protein>
<keyword evidence="3" id="KW-0347">Helicase</keyword>
<dbReference type="InterPro" id="IPR000641">
    <property type="entry name" value="CbxX/CfxQ"/>
</dbReference>
<dbReference type="STRING" id="767769.A0A1L9U252"/>
<proteinExistence type="inferred from homology"/>
<keyword evidence="5" id="KW-0175">Coiled coil</keyword>
<keyword evidence="3" id="KW-0378">Hydrolase</keyword>
<dbReference type="InterPro" id="IPR041677">
    <property type="entry name" value="DNA2/NAM7_AAA_11"/>
</dbReference>
<dbReference type="SMART" id="SM00382">
    <property type="entry name" value="AAA"/>
    <property type="match status" value="4"/>
</dbReference>
<feature type="compositionally biased region" description="Basic and acidic residues" evidence="6">
    <location>
        <begin position="2119"/>
        <end position="2133"/>
    </location>
</feature>
<dbReference type="GO" id="GO:0016887">
    <property type="term" value="F:ATP hydrolysis activity"/>
    <property type="evidence" value="ECO:0007669"/>
    <property type="project" value="InterPro"/>
</dbReference>
<accession>A0A1L9U252</accession>
<dbReference type="FunFam" id="1.10.8.60:FF:000160">
    <property type="entry name" value="WGS project CABT00000000 data, contig 2.55"/>
    <property type="match status" value="1"/>
</dbReference>
<evidence type="ECO:0000256" key="6">
    <source>
        <dbReference type="SAM" id="MobiDB-lite"/>
    </source>
</evidence>
<evidence type="ECO:0000313" key="8">
    <source>
        <dbReference type="EMBL" id="OJJ65739.1"/>
    </source>
</evidence>
<evidence type="ECO:0000256" key="1">
    <source>
        <dbReference type="ARBA" id="ARBA00010378"/>
    </source>
</evidence>